<proteinExistence type="inferred from homology"/>
<dbReference type="GO" id="GO:0009037">
    <property type="term" value="F:tyrosine-based site-specific recombinase activity"/>
    <property type="evidence" value="ECO:0007669"/>
    <property type="project" value="UniProtKB-UniRule"/>
</dbReference>
<feature type="active site" evidence="9">
    <location>
        <position position="239"/>
    </location>
</feature>
<feature type="active site" evidence="9">
    <location>
        <position position="146"/>
    </location>
</feature>
<keyword evidence="4 9" id="KW-0159">Chromosome partition</keyword>
<feature type="domain" description="Core-binding (CB)" evidence="11">
    <location>
        <begin position="1"/>
        <end position="84"/>
    </location>
</feature>
<evidence type="ECO:0000256" key="6">
    <source>
        <dbReference type="ARBA" id="ARBA00023125"/>
    </source>
</evidence>
<comment type="similarity">
    <text evidence="9">Belongs to the 'phage' integrase family. XerC subfamily.</text>
</comment>
<evidence type="ECO:0000259" key="10">
    <source>
        <dbReference type="PROSITE" id="PS51898"/>
    </source>
</evidence>
<dbReference type="SUPFAM" id="SSF47823">
    <property type="entry name" value="lambda integrase-like, N-terminal domain"/>
    <property type="match status" value="1"/>
</dbReference>
<dbReference type="CDD" id="cd00798">
    <property type="entry name" value="INT_XerDC_C"/>
    <property type="match status" value="1"/>
</dbReference>
<evidence type="ECO:0000313" key="12">
    <source>
        <dbReference type="EMBL" id="STO08475.1"/>
    </source>
</evidence>
<keyword evidence="5 9" id="KW-0229">DNA integration</keyword>
<name>A0A377FVK5_9BACL</name>
<feature type="active site" evidence="9">
    <location>
        <position position="170"/>
    </location>
</feature>
<evidence type="ECO:0000256" key="2">
    <source>
        <dbReference type="ARBA" id="ARBA00022490"/>
    </source>
</evidence>
<dbReference type="GO" id="GO:0006313">
    <property type="term" value="P:DNA transposition"/>
    <property type="evidence" value="ECO:0007669"/>
    <property type="project" value="UniProtKB-UniRule"/>
</dbReference>
<dbReference type="InterPro" id="IPR004107">
    <property type="entry name" value="Integrase_SAM-like_N"/>
</dbReference>
<evidence type="ECO:0000256" key="7">
    <source>
        <dbReference type="ARBA" id="ARBA00023172"/>
    </source>
</evidence>
<dbReference type="GO" id="GO:0007059">
    <property type="term" value="P:chromosome segregation"/>
    <property type="evidence" value="ECO:0007669"/>
    <property type="project" value="UniProtKB-UniRule"/>
</dbReference>
<comment type="subcellular location">
    <subcellularLocation>
        <location evidence="1 9">Cytoplasm</location>
    </subcellularLocation>
</comment>
<dbReference type="RefSeq" id="WP_024370094.1">
    <property type="nucleotide sequence ID" value="NZ_UGGP01000001.1"/>
</dbReference>
<dbReference type="PROSITE" id="PS51900">
    <property type="entry name" value="CB"/>
    <property type="match status" value="1"/>
</dbReference>
<evidence type="ECO:0000256" key="5">
    <source>
        <dbReference type="ARBA" id="ARBA00022908"/>
    </source>
</evidence>
<reference evidence="12 13" key="1">
    <citation type="submission" date="2018-06" db="EMBL/GenBank/DDBJ databases">
        <authorList>
            <consortium name="Pathogen Informatics"/>
            <person name="Doyle S."/>
        </authorList>
    </citation>
    <scope>NUCLEOTIDE SEQUENCE [LARGE SCALE GENOMIC DNA]</scope>
    <source>
        <strain evidence="12 13">NCTC13163</strain>
    </source>
</reference>
<comment type="function">
    <text evidence="9">Site-specific tyrosine recombinase, which acts by catalyzing the cutting and rejoining of the recombining DNA molecules. The XerC-XerD complex is essential to convert dimers of the bacterial chromosome into monomers to permit their segregation at cell division. It also contributes to the segregational stability of plasmids.</text>
</comment>
<dbReference type="Gene3D" id="1.10.443.10">
    <property type="entry name" value="Intergrase catalytic core"/>
    <property type="match status" value="1"/>
</dbReference>
<feature type="active site" evidence="9">
    <location>
        <position position="242"/>
    </location>
</feature>
<dbReference type="InterPro" id="IPR023009">
    <property type="entry name" value="Tyrosine_recombinase_XerC/XerD"/>
</dbReference>
<feature type="active site" description="O-(3'-phospho-DNA)-tyrosine intermediate" evidence="9">
    <location>
        <position position="274"/>
    </location>
</feature>
<evidence type="ECO:0000256" key="1">
    <source>
        <dbReference type="ARBA" id="ARBA00004496"/>
    </source>
</evidence>
<dbReference type="STRING" id="1397694.GCA_000702585_02342"/>
<dbReference type="Pfam" id="PF02899">
    <property type="entry name" value="Phage_int_SAM_1"/>
    <property type="match status" value="1"/>
</dbReference>
<protein>
    <recommendedName>
        <fullName evidence="9">Tyrosine recombinase XerC</fullName>
    </recommendedName>
</protein>
<accession>A0A377FVK5</accession>
<feature type="active site" evidence="9">
    <location>
        <position position="265"/>
    </location>
</feature>
<evidence type="ECO:0000256" key="3">
    <source>
        <dbReference type="ARBA" id="ARBA00022618"/>
    </source>
</evidence>
<dbReference type="Gene3D" id="1.10.150.130">
    <property type="match status" value="1"/>
</dbReference>
<keyword evidence="7 9" id="KW-0233">DNA recombination</keyword>
<dbReference type="Pfam" id="PF00589">
    <property type="entry name" value="Phage_integrase"/>
    <property type="match status" value="1"/>
</dbReference>
<dbReference type="InterPro" id="IPR010998">
    <property type="entry name" value="Integrase_recombinase_N"/>
</dbReference>
<dbReference type="GO" id="GO:0003677">
    <property type="term" value="F:DNA binding"/>
    <property type="evidence" value="ECO:0007669"/>
    <property type="project" value="UniProtKB-UniRule"/>
</dbReference>
<dbReference type="GO" id="GO:0051301">
    <property type="term" value="P:cell division"/>
    <property type="evidence" value="ECO:0007669"/>
    <property type="project" value="UniProtKB-KW"/>
</dbReference>
<evidence type="ECO:0000256" key="9">
    <source>
        <dbReference type="HAMAP-Rule" id="MF_01808"/>
    </source>
</evidence>
<organism evidence="12 13">
    <name type="scientific">Exiguobacterium aurantiacum</name>
    <dbReference type="NCBI Taxonomy" id="33987"/>
    <lineage>
        <taxon>Bacteria</taxon>
        <taxon>Bacillati</taxon>
        <taxon>Bacillota</taxon>
        <taxon>Bacilli</taxon>
        <taxon>Bacillales</taxon>
        <taxon>Bacillales Family XII. Incertae Sedis</taxon>
        <taxon>Exiguobacterium</taxon>
    </lineage>
</organism>
<evidence type="ECO:0000313" key="13">
    <source>
        <dbReference type="Proteomes" id="UP000254060"/>
    </source>
</evidence>
<dbReference type="EMBL" id="UGGP01000001">
    <property type="protein sequence ID" value="STO08475.1"/>
    <property type="molecule type" value="Genomic_DNA"/>
</dbReference>
<dbReference type="AlphaFoldDB" id="A0A377FVK5"/>
<keyword evidence="8 9" id="KW-0131">Cell cycle</keyword>
<dbReference type="Proteomes" id="UP000254060">
    <property type="component" value="Unassembled WGS sequence"/>
</dbReference>
<keyword evidence="3 9" id="KW-0132">Cell division</keyword>
<feature type="domain" description="Tyr recombinase" evidence="10">
    <location>
        <begin position="104"/>
        <end position="287"/>
    </location>
</feature>
<comment type="subunit">
    <text evidence="9">Forms a cyclic heterotetrameric complex composed of two molecules of XerC and two molecules of XerD.</text>
</comment>
<dbReference type="InterPro" id="IPR013762">
    <property type="entry name" value="Integrase-like_cat_sf"/>
</dbReference>
<dbReference type="HAMAP" id="MF_01808">
    <property type="entry name" value="Recomb_XerC_XerD"/>
    <property type="match status" value="1"/>
</dbReference>
<dbReference type="InterPro" id="IPR050090">
    <property type="entry name" value="Tyrosine_recombinase_XerCD"/>
</dbReference>
<evidence type="ECO:0000256" key="4">
    <source>
        <dbReference type="ARBA" id="ARBA00022829"/>
    </source>
</evidence>
<dbReference type="PROSITE" id="PS51898">
    <property type="entry name" value="TYR_RECOMBINASE"/>
    <property type="match status" value="1"/>
</dbReference>
<dbReference type="GO" id="GO:0005737">
    <property type="term" value="C:cytoplasm"/>
    <property type="evidence" value="ECO:0007669"/>
    <property type="project" value="UniProtKB-SubCell"/>
</dbReference>
<keyword evidence="2 9" id="KW-0963">Cytoplasm</keyword>
<sequence>MGFVEDQQSFLRYCQVERRLSPHTKRSYEQTLDQYAAYCQATHLEPYDVESARRYLYALYEAEAAASTVSQKVSCLKQFGKFVARETGGEPLFHGLTSPKRRKTIPTFAVPSEVEQLLIVAAEENDPFLQARDVAIIEMLYGTGIRVAELCGMDVSSYDASLSFVHVVGKGKKERYVPIGQYAKEALDRYLQVREAHVEAHETALFLSQKGNRVTTDQIRYVMKRLRKRGGLQKPLTPHSLRHSFATDMLERGADLRAVQELLGHESLSTTGRYTHVSTERLRAVYQATHPRK</sequence>
<dbReference type="OrthoDB" id="9801717at2"/>
<dbReference type="SUPFAM" id="SSF56349">
    <property type="entry name" value="DNA breaking-rejoining enzymes"/>
    <property type="match status" value="1"/>
</dbReference>
<dbReference type="InterPro" id="IPR011010">
    <property type="entry name" value="DNA_brk_join_enz"/>
</dbReference>
<gene>
    <name evidence="12" type="primary">xerC_3</name>
    <name evidence="9" type="synonym">xerC</name>
    <name evidence="12" type="ORF">NCTC13163_01846</name>
</gene>
<dbReference type="PANTHER" id="PTHR30349:SF77">
    <property type="entry name" value="TYROSINE RECOMBINASE XERC"/>
    <property type="match status" value="1"/>
</dbReference>
<dbReference type="InterPro" id="IPR044068">
    <property type="entry name" value="CB"/>
</dbReference>
<evidence type="ECO:0000259" key="11">
    <source>
        <dbReference type="PROSITE" id="PS51900"/>
    </source>
</evidence>
<evidence type="ECO:0000256" key="8">
    <source>
        <dbReference type="ARBA" id="ARBA00023306"/>
    </source>
</evidence>
<dbReference type="InterPro" id="IPR002104">
    <property type="entry name" value="Integrase_catalytic"/>
</dbReference>
<dbReference type="PANTHER" id="PTHR30349">
    <property type="entry name" value="PHAGE INTEGRASE-RELATED"/>
    <property type="match status" value="1"/>
</dbReference>
<keyword evidence="6 9" id="KW-0238">DNA-binding</keyword>